<dbReference type="InterPro" id="IPR036397">
    <property type="entry name" value="RNaseH_sf"/>
</dbReference>
<dbReference type="Gene3D" id="3.30.420.10">
    <property type="entry name" value="Ribonuclease H-like superfamily/Ribonuclease H"/>
    <property type="match status" value="1"/>
</dbReference>
<proteinExistence type="predicted"/>
<dbReference type="InterPro" id="IPR001878">
    <property type="entry name" value="Znf_CCHC"/>
</dbReference>
<dbReference type="Pfam" id="PF00098">
    <property type="entry name" value="zf-CCHC"/>
    <property type="match status" value="1"/>
</dbReference>
<evidence type="ECO:0000256" key="1">
    <source>
        <dbReference type="PROSITE-ProRule" id="PRU00047"/>
    </source>
</evidence>
<dbReference type="Gene3D" id="2.40.70.10">
    <property type="entry name" value="Acid Proteases"/>
    <property type="match status" value="1"/>
</dbReference>
<feature type="region of interest" description="Disordered" evidence="2">
    <location>
        <begin position="690"/>
        <end position="738"/>
    </location>
</feature>
<keyword evidence="5" id="KW-1185">Reference proteome</keyword>
<feature type="compositionally biased region" description="Polar residues" evidence="2">
    <location>
        <begin position="728"/>
        <end position="738"/>
    </location>
</feature>
<dbReference type="InterPro" id="IPR036875">
    <property type="entry name" value="Znf_CCHC_sf"/>
</dbReference>
<evidence type="ECO:0000256" key="2">
    <source>
        <dbReference type="SAM" id="MobiDB-lite"/>
    </source>
</evidence>
<dbReference type="GO" id="GO:0003676">
    <property type="term" value="F:nucleic acid binding"/>
    <property type="evidence" value="ECO:0007669"/>
    <property type="project" value="InterPro"/>
</dbReference>
<organism evidence="4 5">
    <name type="scientific">Symbiodinium pilosum</name>
    <name type="common">Dinoflagellate</name>
    <dbReference type="NCBI Taxonomy" id="2952"/>
    <lineage>
        <taxon>Eukaryota</taxon>
        <taxon>Sar</taxon>
        <taxon>Alveolata</taxon>
        <taxon>Dinophyceae</taxon>
        <taxon>Suessiales</taxon>
        <taxon>Symbiodiniaceae</taxon>
        <taxon>Symbiodinium</taxon>
    </lineage>
</organism>
<feature type="domain" description="CCHC-type" evidence="3">
    <location>
        <begin position="284"/>
        <end position="300"/>
    </location>
</feature>
<keyword evidence="1" id="KW-0863">Zinc-finger</keyword>
<dbReference type="SUPFAM" id="SSF57756">
    <property type="entry name" value="Retrovirus zinc finger-like domains"/>
    <property type="match status" value="1"/>
</dbReference>
<keyword evidence="1" id="KW-0862">Zinc</keyword>
<dbReference type="Proteomes" id="UP000649617">
    <property type="component" value="Unassembled WGS sequence"/>
</dbReference>
<name>A0A812Y9I6_SYMPI</name>
<evidence type="ECO:0000313" key="4">
    <source>
        <dbReference type="EMBL" id="CAE7772401.1"/>
    </source>
</evidence>
<evidence type="ECO:0000313" key="5">
    <source>
        <dbReference type="Proteomes" id="UP000649617"/>
    </source>
</evidence>
<gene>
    <name evidence="4" type="primary">GIP</name>
    <name evidence="4" type="ORF">SPIL2461_LOCUS22779</name>
</gene>
<dbReference type="EMBL" id="CAJNIZ010047637">
    <property type="protein sequence ID" value="CAE7772401.1"/>
    <property type="molecule type" value="Genomic_DNA"/>
</dbReference>
<comment type="caution">
    <text evidence="4">The sequence shown here is derived from an EMBL/GenBank/DDBJ whole genome shotgun (WGS) entry which is preliminary data.</text>
</comment>
<protein>
    <submittedName>
        <fullName evidence="4">GIP protein</fullName>
    </submittedName>
</protein>
<dbReference type="GO" id="GO:0008270">
    <property type="term" value="F:zinc ion binding"/>
    <property type="evidence" value="ECO:0007669"/>
    <property type="project" value="UniProtKB-KW"/>
</dbReference>
<dbReference type="SMART" id="SM00343">
    <property type="entry name" value="ZnF_C2HC"/>
    <property type="match status" value="1"/>
</dbReference>
<sequence length="1308" mass="143309">MSEERSSNLKRFSGDDDDAGKALKKWKAWALARMITVKDLSKEQRGPWLFTLLDGRALEACEHLTLEDLNKDGGDKTIWTLLEDRFPEKEVHDQMGEALGEVFALAAQDGEAMKEWTARVRETFEKCQRKAKVDFPVEARGWIALHCAGLSEEQKAIVKAKTQGKLDLETVSAGIRSCFPTYRAGGSKSRRATSVFIAEENDNAPEDDETNDFPDVEAFLADFGQTVNEEDPLSEGDVAEALAVSWKERRAEIGKLQKSRKFGAADQARRSFRIEVEELKRRTRCRRCGKLGHWQKECRSKLPPSSKGSGKSSGKGAGSDSSSLLDNRAAETLLAQPENVEEEIYFVGAAEEALAASLISSPGYGVVDSGCGKTLIGEETLRDMETLLGGRQVTKTFQRNSFRFGNGEAEDSTTSACIPVAINGKIGRINAAIIRGKAPLLLGRPTLEKLCMTVDFAKGEAQILDQDSRVPLERNSAGQLLLRLVDFPVSQARTGAAPAIAESFAVQQEEDLIDLQPYECLAGSAPSTGSDQTGFPVPMHHVRSDQASKRVPQELILDPSQPNLAEALCSACESEGTRVRHTAADAHWQAGKVERHGGLFARVFEKVLHDNQPTDESAWRECVTQALSAKNTMFNVAGVSPCQFVFGKFPKKQLVDLSSSDQPPSVEEALPPLPAEDLMEMLEEVMPKVLGTDSGGSRQVSVELGSPREPAAKRPASPSPDELRASESHTGPSPHNTEASEVLFCQDTMDALRQECPAATEFEVLLAGFLQKRLQKEIRSTGNEPLLQAKVDTAKGEEWETMLSKAATRVHKGAEAQRIRDKYPDRFVGSRFVVTNKVDEDGEFCGVQYVQDPETFEISYHQKEYASFLRPVNLSKSRASQKDALASPKEVAALRGLNGAANWLANQTRPDIAVQVSMSQQDVEIHVRSVPLERLCICMHSDAAWGNAKGERTQAGYVLAFAERGGEAQAFSCAAAQAEWMSLLLAEALHGSFDLRSCEPLLRKTPIVGITDCKSLYDHVTSLSSLSGVQDKRVCVDIAIIKQSTERAGLKIRWVPSELMVCDALTKDKSDPADLLRAILSLGRYQLAPEAEVLKAKKAHRELLQAQKGVKRVCVCSLRSFATMASSKIRRSGPSSEDMPRIGEIRVWLQRLSVQGKIKVMDQALAEELKSTVESGNHLDCFEMVDHALMVASSSAAPMASPAAATPNTGAEDASAQIPLPPGISSVFDWGRTVCDLPKVKSRGMSYREMAISDIKEVSEYLTWILQQSPKKSPKINDLANYLKKTKWGHTGDTLKIPGSNEPRILKD</sequence>
<feature type="region of interest" description="Disordered" evidence="2">
    <location>
        <begin position="298"/>
        <end position="323"/>
    </location>
</feature>
<reference evidence="4" key="1">
    <citation type="submission" date="2021-02" db="EMBL/GenBank/DDBJ databases">
        <authorList>
            <person name="Dougan E. K."/>
            <person name="Rhodes N."/>
            <person name="Thang M."/>
            <person name="Chan C."/>
        </authorList>
    </citation>
    <scope>NUCLEOTIDE SEQUENCE</scope>
</reference>
<dbReference type="PROSITE" id="PS50158">
    <property type="entry name" value="ZF_CCHC"/>
    <property type="match status" value="1"/>
</dbReference>
<accession>A0A812Y9I6</accession>
<keyword evidence="1" id="KW-0479">Metal-binding</keyword>
<dbReference type="InterPro" id="IPR021109">
    <property type="entry name" value="Peptidase_aspartic_dom_sf"/>
</dbReference>
<feature type="compositionally biased region" description="Low complexity" evidence="2">
    <location>
        <begin position="301"/>
        <end position="310"/>
    </location>
</feature>
<evidence type="ECO:0000259" key="3">
    <source>
        <dbReference type="PROSITE" id="PS50158"/>
    </source>
</evidence>